<dbReference type="InterPro" id="IPR014729">
    <property type="entry name" value="Rossmann-like_a/b/a_fold"/>
</dbReference>
<keyword evidence="4" id="KW-0067">ATP-binding</keyword>
<dbReference type="EC" id="6.3.4.-" evidence="4"/>
<keyword evidence="1 4" id="KW-0820">tRNA-binding</keyword>
<dbReference type="GO" id="GO:0005737">
    <property type="term" value="C:cytoplasm"/>
    <property type="evidence" value="ECO:0007669"/>
    <property type="project" value="UniProtKB-SubCell"/>
</dbReference>
<dbReference type="RefSeq" id="WP_107505610.1">
    <property type="nucleotide sequence ID" value="NZ_CP130489.1"/>
</dbReference>
<dbReference type="Proteomes" id="UP000243350">
    <property type="component" value="Unassembled WGS sequence"/>
</dbReference>
<dbReference type="PANTHER" id="PTHR37825">
    <property type="entry name" value="TRNA(MET) CYTIDINE ACETATE LIGASE"/>
    <property type="match status" value="1"/>
</dbReference>
<feature type="binding site" evidence="4">
    <location>
        <begin position="7"/>
        <end position="20"/>
    </location>
    <ligand>
        <name>ATP</name>
        <dbReference type="ChEBI" id="CHEBI:30616"/>
    </ligand>
</feature>
<reference evidence="5" key="2">
    <citation type="submission" date="2018-03" db="EMBL/GenBank/DDBJ databases">
        <authorList>
            <person name="Keele B.F."/>
        </authorList>
    </citation>
    <scope>NUCLEOTIDE SEQUENCE</scope>
    <source>
        <strain evidence="6">SNUC 4143</strain>
        <strain evidence="5">SNUC 761</strain>
    </source>
</reference>
<evidence type="ECO:0000256" key="2">
    <source>
        <dbReference type="ARBA" id="ARBA00022598"/>
    </source>
</evidence>
<comment type="function">
    <text evidence="4">Catalyzes the formation of N(4)-acetylcytidine (ac(4)C) at the wobble position of elongator tRNA(Met), using acetate and ATP as substrates. First activates an acetate ion to form acetyladenylate (Ac-AMP) and then transfers the acetyl group to tRNA to form ac(4)C34.</text>
</comment>
<name>A0A2T4KKD8_9STAP</name>
<dbReference type="Pfam" id="PF05636">
    <property type="entry name" value="HIGH_NTase1"/>
    <property type="match status" value="1"/>
</dbReference>
<keyword evidence="4" id="KW-0694">RNA-binding</keyword>
<keyword evidence="2 4" id="KW-0436">Ligase</keyword>
<feature type="binding site" evidence="4">
    <location>
        <position position="178"/>
    </location>
    <ligand>
        <name>ATP</name>
        <dbReference type="ChEBI" id="CHEBI:30616"/>
    </ligand>
</feature>
<gene>
    <name evidence="4" type="primary">tmcAL</name>
    <name evidence="5" type="ORF">BUY44_01000</name>
    <name evidence="6" type="ORF">BUY48_06000</name>
</gene>
<dbReference type="SUPFAM" id="SSF52374">
    <property type="entry name" value="Nucleotidylyl transferase"/>
    <property type="match status" value="1"/>
</dbReference>
<comment type="catalytic activity">
    <reaction evidence="4">
        <text>cytidine(34) in elongator tRNA(Met) + acetate + ATP = N(4)-acetylcytidine(34) in elongator tRNA(Met) + AMP + diphosphate</text>
        <dbReference type="Rhea" id="RHEA:58144"/>
        <dbReference type="Rhea" id="RHEA-COMP:10693"/>
        <dbReference type="Rhea" id="RHEA-COMP:10694"/>
        <dbReference type="ChEBI" id="CHEBI:30089"/>
        <dbReference type="ChEBI" id="CHEBI:30616"/>
        <dbReference type="ChEBI" id="CHEBI:33019"/>
        <dbReference type="ChEBI" id="CHEBI:74900"/>
        <dbReference type="ChEBI" id="CHEBI:82748"/>
        <dbReference type="ChEBI" id="CHEBI:456215"/>
    </reaction>
</comment>
<evidence type="ECO:0000256" key="3">
    <source>
        <dbReference type="ARBA" id="ARBA00022694"/>
    </source>
</evidence>
<feature type="binding site" evidence="4">
    <location>
        <position position="100"/>
    </location>
    <ligand>
        <name>ATP</name>
        <dbReference type="ChEBI" id="CHEBI:30616"/>
    </ligand>
</feature>
<dbReference type="EMBL" id="PYZL01000003">
    <property type="protein sequence ID" value="PTE74567.1"/>
    <property type="molecule type" value="Genomic_DNA"/>
</dbReference>
<dbReference type="GO" id="GO:0006400">
    <property type="term" value="P:tRNA modification"/>
    <property type="evidence" value="ECO:0007669"/>
    <property type="project" value="UniProtKB-UniRule"/>
</dbReference>
<keyword evidence="5" id="KW-0808">Transferase</keyword>
<feature type="binding site" evidence="4">
    <location>
        <position position="153"/>
    </location>
    <ligand>
        <name>ATP</name>
        <dbReference type="ChEBI" id="CHEBI:30616"/>
    </ligand>
</feature>
<reference evidence="7 8" key="1">
    <citation type="journal article" date="2016" name="Front. Microbiol.">
        <title>Comprehensive Phylogenetic Analysis of Bovine Non-aureus Staphylococci Species Based on Whole-Genome Sequencing.</title>
        <authorList>
            <person name="Naushad S."/>
            <person name="Barkema H.W."/>
            <person name="Luby C."/>
            <person name="Condas L.A."/>
            <person name="Nobrega D.B."/>
            <person name="Carson D.A."/>
            <person name="De Buck J."/>
        </authorList>
    </citation>
    <scope>NUCLEOTIDE SEQUENCE [LARGE SCALE GENOMIC DNA]</scope>
    <source>
        <strain evidence="6 8">SNUC 4143</strain>
        <strain evidence="5 7">SNUC 761</strain>
    </source>
</reference>
<dbReference type="GO" id="GO:0005524">
    <property type="term" value="F:ATP binding"/>
    <property type="evidence" value="ECO:0007669"/>
    <property type="project" value="UniProtKB-KW"/>
</dbReference>
<evidence type="ECO:0000313" key="6">
    <source>
        <dbReference type="EMBL" id="PTF15701.1"/>
    </source>
</evidence>
<keyword evidence="4" id="KW-0547">Nucleotide-binding</keyword>
<dbReference type="GO" id="GO:0016740">
    <property type="term" value="F:transferase activity"/>
    <property type="evidence" value="ECO:0007669"/>
    <property type="project" value="UniProtKB-KW"/>
</dbReference>
<dbReference type="EMBL" id="PYZH01000028">
    <property type="protein sequence ID" value="PTF15701.1"/>
    <property type="molecule type" value="Genomic_DNA"/>
</dbReference>
<comment type="caution">
    <text evidence="4">Lacks conserved residue(s) required for the propagation of feature annotation.</text>
</comment>
<accession>A0A2T4KKD8</accession>
<evidence type="ECO:0000256" key="1">
    <source>
        <dbReference type="ARBA" id="ARBA00022555"/>
    </source>
</evidence>
<dbReference type="GO" id="GO:0016879">
    <property type="term" value="F:ligase activity, forming carbon-nitrogen bonds"/>
    <property type="evidence" value="ECO:0007669"/>
    <property type="project" value="UniProtKB-UniRule"/>
</dbReference>
<keyword evidence="3 4" id="KW-0819">tRNA processing</keyword>
<keyword evidence="4" id="KW-0963">Cytoplasm</keyword>
<comment type="caution">
    <text evidence="5">The sequence shown here is derived from an EMBL/GenBank/DDBJ whole genome shotgun (WGS) entry which is preliminary data.</text>
</comment>
<evidence type="ECO:0000256" key="4">
    <source>
        <dbReference type="HAMAP-Rule" id="MF_01539"/>
    </source>
</evidence>
<dbReference type="AlphaFoldDB" id="A0A2T4KKD8"/>
<dbReference type="PANTHER" id="PTHR37825:SF1">
    <property type="entry name" value="TRNA(MET) CYTIDINE ACETATE LIGASE"/>
    <property type="match status" value="1"/>
</dbReference>
<protein>
    <recommendedName>
        <fullName evidence="4">tRNA(Met) cytidine acetate ligase</fullName>
        <ecNumber evidence="4">6.3.4.-</ecNumber>
    </recommendedName>
</protein>
<dbReference type="HAMAP" id="MF_01539">
    <property type="entry name" value="TmcAL"/>
    <property type="match status" value="1"/>
</dbReference>
<proteinExistence type="inferred from homology"/>
<dbReference type="InterPro" id="IPR008513">
    <property type="entry name" value="tRNA(Met)_cyd_acetate_ligase"/>
</dbReference>
<evidence type="ECO:0000313" key="7">
    <source>
        <dbReference type="Proteomes" id="UP000242547"/>
    </source>
</evidence>
<evidence type="ECO:0000313" key="5">
    <source>
        <dbReference type="EMBL" id="PTE74567.1"/>
    </source>
</evidence>
<dbReference type="Proteomes" id="UP000242547">
    <property type="component" value="Unassembled WGS sequence"/>
</dbReference>
<dbReference type="Gene3D" id="3.40.50.620">
    <property type="entry name" value="HUPs"/>
    <property type="match status" value="1"/>
</dbReference>
<organism evidence="5 7">
    <name type="scientific">Staphylococcus devriesei</name>
    <dbReference type="NCBI Taxonomy" id="586733"/>
    <lineage>
        <taxon>Bacteria</taxon>
        <taxon>Bacillati</taxon>
        <taxon>Bacillota</taxon>
        <taxon>Bacilli</taxon>
        <taxon>Bacillales</taxon>
        <taxon>Staphylococcaceae</taxon>
        <taxon>Staphylococcus</taxon>
    </lineage>
</organism>
<dbReference type="NCBIfam" id="NF010191">
    <property type="entry name" value="PRK13670.1"/>
    <property type="match status" value="1"/>
</dbReference>
<comment type="similarity">
    <text evidence="4">Belongs to the TmcAL family.</text>
</comment>
<evidence type="ECO:0000313" key="8">
    <source>
        <dbReference type="Proteomes" id="UP000243350"/>
    </source>
</evidence>
<comment type="subcellular location">
    <subcellularLocation>
        <location evidence="4">Cytoplasm</location>
    </subcellularLocation>
</comment>
<dbReference type="GO" id="GO:0000049">
    <property type="term" value="F:tRNA binding"/>
    <property type="evidence" value="ECO:0007669"/>
    <property type="project" value="UniProtKB-KW"/>
</dbReference>
<sequence length="379" mass="43210">MKSVGLITEYNPFHNGHLYHAQQAKSKSNAHVSIALMSGNFVMRGEPAIYNKFLRTKMALSGVDLVVELPLMASLSSSDYFAELAVKVAQYLDIDVIAFGSEIANISRLENVANNIINLEHSPHFQKLIKKGKSYATIMHELIEDREILQSPNNILSVAYLKAMALHAPNIQGLTIERLASQHQDKSINHHLFASGSAIRKALTNNDNQWKTVVPQNIQHLYEPPHLLKEQAFNFIKFEILNHSEDELSNIYTMTEGLENRLKASILNAHSFEEYMSLIKTKRFTYTHLQRVLMQILLHIPKDDLSTHIEGVRVLGMNDTGQQYLKYLKTQFPERQFITNVNKKNVKLFKNEIKATNIYNLLSNQIANDFNTPVIRSSK</sequence>